<keyword evidence="2" id="KW-1185">Reference proteome</keyword>
<accession>M2QHU8</accession>
<dbReference type="AlphaFoldDB" id="M2QHU8"/>
<reference evidence="1 2" key="1">
    <citation type="journal article" date="2012" name="Proc. Natl. Acad. Sci. U.S.A.">
        <title>Comparative genomics of Ceriporiopsis subvermispora and Phanerochaete chrysosporium provide insight into selective ligninolysis.</title>
        <authorList>
            <person name="Fernandez-Fueyo E."/>
            <person name="Ruiz-Duenas F.J."/>
            <person name="Ferreira P."/>
            <person name="Floudas D."/>
            <person name="Hibbett D.S."/>
            <person name="Canessa P."/>
            <person name="Larrondo L.F."/>
            <person name="James T.Y."/>
            <person name="Seelenfreund D."/>
            <person name="Lobos S."/>
            <person name="Polanco R."/>
            <person name="Tello M."/>
            <person name="Honda Y."/>
            <person name="Watanabe T."/>
            <person name="Watanabe T."/>
            <person name="Ryu J.S."/>
            <person name="Kubicek C.P."/>
            <person name="Schmoll M."/>
            <person name="Gaskell J."/>
            <person name="Hammel K.E."/>
            <person name="St John F.J."/>
            <person name="Vanden Wymelenberg A."/>
            <person name="Sabat G."/>
            <person name="Splinter BonDurant S."/>
            <person name="Syed K."/>
            <person name="Yadav J.S."/>
            <person name="Doddapaneni H."/>
            <person name="Subramanian V."/>
            <person name="Lavin J.L."/>
            <person name="Oguiza J.A."/>
            <person name="Perez G."/>
            <person name="Pisabarro A.G."/>
            <person name="Ramirez L."/>
            <person name="Santoyo F."/>
            <person name="Master E."/>
            <person name="Coutinho P.M."/>
            <person name="Henrissat B."/>
            <person name="Lombard V."/>
            <person name="Magnuson J.K."/>
            <person name="Kuees U."/>
            <person name="Hori C."/>
            <person name="Igarashi K."/>
            <person name="Samejima M."/>
            <person name="Held B.W."/>
            <person name="Barry K.W."/>
            <person name="LaButti K.M."/>
            <person name="Lapidus A."/>
            <person name="Lindquist E.A."/>
            <person name="Lucas S.M."/>
            <person name="Riley R."/>
            <person name="Salamov A.A."/>
            <person name="Hoffmeister D."/>
            <person name="Schwenk D."/>
            <person name="Hadar Y."/>
            <person name="Yarden O."/>
            <person name="de Vries R.P."/>
            <person name="Wiebenga A."/>
            <person name="Stenlid J."/>
            <person name="Eastwood D."/>
            <person name="Grigoriev I.V."/>
            <person name="Berka R.M."/>
            <person name="Blanchette R.A."/>
            <person name="Kersten P."/>
            <person name="Martinez A.T."/>
            <person name="Vicuna R."/>
            <person name="Cullen D."/>
        </authorList>
    </citation>
    <scope>NUCLEOTIDE SEQUENCE [LARGE SCALE GENOMIC DNA]</scope>
    <source>
        <strain evidence="1 2">B</strain>
    </source>
</reference>
<organism evidence="1 2">
    <name type="scientific">Ceriporiopsis subvermispora (strain B)</name>
    <name type="common">White-rot fungus</name>
    <name type="synonym">Gelatoporia subvermispora</name>
    <dbReference type="NCBI Taxonomy" id="914234"/>
    <lineage>
        <taxon>Eukaryota</taxon>
        <taxon>Fungi</taxon>
        <taxon>Dikarya</taxon>
        <taxon>Basidiomycota</taxon>
        <taxon>Agaricomycotina</taxon>
        <taxon>Agaricomycetes</taxon>
        <taxon>Polyporales</taxon>
        <taxon>Gelatoporiaceae</taxon>
        <taxon>Gelatoporia</taxon>
    </lineage>
</organism>
<evidence type="ECO:0000313" key="1">
    <source>
        <dbReference type="EMBL" id="EMD36618.1"/>
    </source>
</evidence>
<gene>
    <name evidence="1" type="ORF">CERSUDRAFT_84799</name>
</gene>
<name>M2QHU8_CERS8</name>
<evidence type="ECO:0000313" key="2">
    <source>
        <dbReference type="Proteomes" id="UP000016930"/>
    </source>
</evidence>
<dbReference type="Proteomes" id="UP000016930">
    <property type="component" value="Unassembled WGS sequence"/>
</dbReference>
<proteinExistence type="predicted"/>
<dbReference type="OrthoDB" id="76388at2759"/>
<protein>
    <submittedName>
        <fullName evidence="1">Uncharacterized protein</fullName>
    </submittedName>
</protein>
<sequence>MLSQDTLPGFTSLGTAGPSFANRDLSLALLITCHLEGVRFVALPAGSTTSLRLADMEQYASR</sequence>
<dbReference type="EMBL" id="KB445798">
    <property type="protein sequence ID" value="EMD36618.1"/>
    <property type="molecule type" value="Genomic_DNA"/>
</dbReference>
<dbReference type="HOGENOM" id="CLU_2904006_0_0_1"/>